<accession>A0A1H4WJ84</accession>
<dbReference type="Pfam" id="PF11848">
    <property type="entry name" value="DUF3368"/>
    <property type="match status" value="1"/>
</dbReference>
<organism evidence="1 2">
    <name type="scientific">Tsukamurella tyrosinosolvens</name>
    <dbReference type="NCBI Taxonomy" id="57704"/>
    <lineage>
        <taxon>Bacteria</taxon>
        <taxon>Bacillati</taxon>
        <taxon>Actinomycetota</taxon>
        <taxon>Actinomycetes</taxon>
        <taxon>Mycobacteriales</taxon>
        <taxon>Tsukamurellaceae</taxon>
        <taxon>Tsukamurella</taxon>
    </lineage>
</organism>
<dbReference type="Proteomes" id="UP000182241">
    <property type="component" value="Unassembled WGS sequence"/>
</dbReference>
<evidence type="ECO:0000313" key="1">
    <source>
        <dbReference type="EMBL" id="SEC93382.1"/>
    </source>
</evidence>
<keyword evidence="2" id="KW-1185">Reference proteome</keyword>
<dbReference type="AlphaFoldDB" id="A0A1H4WJ84"/>
<name>A0A1H4WJ84_TSUTY</name>
<gene>
    <name evidence="1" type="ORF">SAMN04489793_3580</name>
</gene>
<dbReference type="STRING" id="57704.SAMN04489793_3580"/>
<sequence>MTAQWVMDTSTFTHFHRAGVEDLLLQVAPHGSVVLIPAQVETEIERGRDRYPSIPGIDNAQGYDRVFLTNDEYADMLTLQIEMDPETPEQHIGECAVIACATARKFVAVLDERVAFNEALDRGLIVHDTIWILIACHVLAGVDRAVAEAAVDSLLETVMDLPINDGTSLFPYAYEIGYLPWEHGAAE</sequence>
<proteinExistence type="predicted"/>
<dbReference type="InterPro" id="IPR021799">
    <property type="entry name" value="PIN-like_prokaryotic"/>
</dbReference>
<protein>
    <submittedName>
        <fullName evidence="1">Predicted nucleic acid-binding protein, contains PIN domain</fullName>
    </submittedName>
</protein>
<evidence type="ECO:0000313" key="2">
    <source>
        <dbReference type="Proteomes" id="UP000182241"/>
    </source>
</evidence>
<dbReference type="EMBL" id="FNSA01000003">
    <property type="protein sequence ID" value="SEC93382.1"/>
    <property type="molecule type" value="Genomic_DNA"/>
</dbReference>
<reference evidence="2" key="1">
    <citation type="submission" date="2016-10" db="EMBL/GenBank/DDBJ databases">
        <authorList>
            <person name="Varghese N."/>
            <person name="Submissions S."/>
        </authorList>
    </citation>
    <scope>NUCLEOTIDE SEQUENCE [LARGE SCALE GENOMIC DNA]</scope>
    <source>
        <strain evidence="2">DSM 44234</strain>
    </source>
</reference>